<evidence type="ECO:0000313" key="2">
    <source>
        <dbReference type="Proteomes" id="UP000823674"/>
    </source>
</evidence>
<organism evidence="1 2">
    <name type="scientific">Brassica rapa subsp. trilocularis</name>
    <dbReference type="NCBI Taxonomy" id="1813537"/>
    <lineage>
        <taxon>Eukaryota</taxon>
        <taxon>Viridiplantae</taxon>
        <taxon>Streptophyta</taxon>
        <taxon>Embryophyta</taxon>
        <taxon>Tracheophyta</taxon>
        <taxon>Spermatophyta</taxon>
        <taxon>Magnoliopsida</taxon>
        <taxon>eudicotyledons</taxon>
        <taxon>Gunneridae</taxon>
        <taxon>Pentapetalae</taxon>
        <taxon>rosids</taxon>
        <taxon>malvids</taxon>
        <taxon>Brassicales</taxon>
        <taxon>Brassicaceae</taxon>
        <taxon>Brassiceae</taxon>
        <taxon>Brassica</taxon>
    </lineage>
</organism>
<keyword evidence="2" id="KW-1185">Reference proteome</keyword>
<gene>
    <name evidence="1" type="primary">A09g515050.1_BraROA</name>
    <name evidence="1" type="ORF">IGI04_036908</name>
</gene>
<dbReference type="Proteomes" id="UP000823674">
    <property type="component" value="Chromosome A09"/>
</dbReference>
<evidence type="ECO:0000313" key="1">
    <source>
        <dbReference type="EMBL" id="KAG5385438.1"/>
    </source>
</evidence>
<protein>
    <submittedName>
        <fullName evidence="1">Uncharacterized protein</fullName>
    </submittedName>
</protein>
<sequence length="172" mass="19591">MDSGGSLKYSTLPYVSVHIFVQIHSQPLSLSFQQHPAYRTLVPYFCTNTKCLQMVEKRCFGSISSVPVPTVRTAVPILEKLGHDQIIFKTPVRLLNTSHTACPLHKPGCLNHHRELHKSPFLLHNIPCYTSCRLRTRHVLMVIEQQDHQVAHFAPQAWIEYGSKLEVSLNEP</sequence>
<name>A0ABQ7LIS8_BRACM</name>
<accession>A0ABQ7LIS8</accession>
<dbReference type="EMBL" id="JADBGQ010000008">
    <property type="protein sequence ID" value="KAG5385438.1"/>
    <property type="molecule type" value="Genomic_DNA"/>
</dbReference>
<comment type="caution">
    <text evidence="1">The sequence shown here is derived from an EMBL/GenBank/DDBJ whole genome shotgun (WGS) entry which is preliminary data.</text>
</comment>
<reference evidence="1 2" key="1">
    <citation type="submission" date="2021-03" db="EMBL/GenBank/DDBJ databases">
        <authorList>
            <person name="King G.J."/>
            <person name="Bancroft I."/>
            <person name="Baten A."/>
            <person name="Bloomfield J."/>
            <person name="Borpatragohain P."/>
            <person name="He Z."/>
            <person name="Irish N."/>
            <person name="Irwin J."/>
            <person name="Liu K."/>
            <person name="Mauleon R.P."/>
            <person name="Moore J."/>
            <person name="Morris R."/>
            <person name="Ostergaard L."/>
            <person name="Wang B."/>
            <person name="Wells R."/>
        </authorList>
    </citation>
    <scope>NUCLEOTIDE SEQUENCE [LARGE SCALE GENOMIC DNA]</scope>
    <source>
        <strain evidence="1">R-o-18</strain>
        <tissue evidence="1">Leaf</tissue>
    </source>
</reference>
<proteinExistence type="predicted"/>